<dbReference type="Proteomes" id="UP000535890">
    <property type="component" value="Unassembled WGS sequence"/>
</dbReference>
<dbReference type="InterPro" id="IPR036291">
    <property type="entry name" value="NAD(P)-bd_dom_sf"/>
</dbReference>
<dbReference type="InterPro" id="IPR008927">
    <property type="entry name" value="6-PGluconate_DH-like_C_sf"/>
</dbReference>
<dbReference type="GO" id="GO:0008677">
    <property type="term" value="F:2-dehydropantoate 2-reductase activity"/>
    <property type="evidence" value="ECO:0007669"/>
    <property type="project" value="UniProtKB-EC"/>
</dbReference>
<organism evidence="3 4">
    <name type="scientific">Actinomycetospora corticicola</name>
    <dbReference type="NCBI Taxonomy" id="663602"/>
    <lineage>
        <taxon>Bacteria</taxon>
        <taxon>Bacillati</taxon>
        <taxon>Actinomycetota</taxon>
        <taxon>Actinomycetes</taxon>
        <taxon>Pseudonocardiales</taxon>
        <taxon>Pseudonocardiaceae</taxon>
        <taxon>Actinomycetospora</taxon>
    </lineage>
</organism>
<feature type="domain" description="Ketopantoate reductase N-terminal" evidence="1">
    <location>
        <begin position="8"/>
        <end position="160"/>
    </location>
</feature>
<dbReference type="Pfam" id="PF02558">
    <property type="entry name" value="ApbA"/>
    <property type="match status" value="1"/>
</dbReference>
<sequence>MDHPSRYVFLGAGAIGSALGGLLARQGREVLLVARGEHARVMADRGVTLRCPDLTETVAVPVATAPDEAHLTVDDVLVLTAKTPQAADVLDTWGDAPVHDRDGIEVGRAADVLPVLVALNGVAGEEIALRRAERVFAVCVWCPTVLLEPGEVIVRGAPLRGVFHLGRYGHSPDPAADSSLLASIATDWEPAGCLVRPTDAVMGWKYRKLIANTGNALEALLGDTTGAEDITTAARAEAEEVLGAADLPVVGKEEARAGWEPEGLEFLPVPGEPAQLGGSSWQSLMRGTGSIESDYLNGEIALTARRIGRPAPVNAGLTALARRAAREGLRPGSITADELRRALGLE</sequence>
<feature type="domain" description="Ketopantoate reductase C-terminal" evidence="2">
    <location>
        <begin position="201"/>
        <end position="323"/>
    </location>
</feature>
<dbReference type="InterPro" id="IPR013752">
    <property type="entry name" value="KPA_reductase"/>
</dbReference>
<proteinExistence type="predicted"/>
<keyword evidence="3" id="KW-0560">Oxidoreductase</keyword>
<dbReference type="InterPro" id="IPR013328">
    <property type="entry name" value="6PGD_dom2"/>
</dbReference>
<evidence type="ECO:0000259" key="1">
    <source>
        <dbReference type="Pfam" id="PF02558"/>
    </source>
</evidence>
<dbReference type="EMBL" id="JACCBN010000001">
    <property type="protein sequence ID" value="NYD34493.1"/>
    <property type="molecule type" value="Genomic_DNA"/>
</dbReference>
<name>A0A7Y9J3W1_9PSEU</name>
<evidence type="ECO:0000259" key="2">
    <source>
        <dbReference type="Pfam" id="PF08546"/>
    </source>
</evidence>
<reference evidence="3 4" key="1">
    <citation type="submission" date="2020-07" db="EMBL/GenBank/DDBJ databases">
        <title>Sequencing the genomes of 1000 actinobacteria strains.</title>
        <authorList>
            <person name="Klenk H.-P."/>
        </authorList>
    </citation>
    <scope>NUCLEOTIDE SEQUENCE [LARGE SCALE GENOMIC DNA]</scope>
    <source>
        <strain evidence="3 4">DSM 45772</strain>
    </source>
</reference>
<accession>A0A7Y9J3W1</accession>
<comment type="caution">
    <text evidence="3">The sequence shown here is derived from an EMBL/GenBank/DDBJ whole genome shotgun (WGS) entry which is preliminary data.</text>
</comment>
<dbReference type="Pfam" id="PF08546">
    <property type="entry name" value="ApbA_C"/>
    <property type="match status" value="1"/>
</dbReference>
<dbReference type="Gene3D" id="1.10.1040.10">
    <property type="entry name" value="N-(1-d-carboxylethyl)-l-norvaline Dehydrogenase, domain 2"/>
    <property type="match status" value="1"/>
</dbReference>
<keyword evidence="4" id="KW-1185">Reference proteome</keyword>
<dbReference type="Gene3D" id="3.40.50.720">
    <property type="entry name" value="NAD(P)-binding Rossmann-like Domain"/>
    <property type="match status" value="1"/>
</dbReference>
<evidence type="ECO:0000313" key="4">
    <source>
        <dbReference type="Proteomes" id="UP000535890"/>
    </source>
</evidence>
<gene>
    <name evidence="3" type="ORF">BJ983_000595</name>
</gene>
<protein>
    <submittedName>
        <fullName evidence="3">2-dehydropantoate 2-reductase</fullName>
        <ecNumber evidence="3">1.1.1.169</ecNumber>
    </submittedName>
</protein>
<evidence type="ECO:0000313" key="3">
    <source>
        <dbReference type="EMBL" id="NYD34493.1"/>
    </source>
</evidence>
<dbReference type="AlphaFoldDB" id="A0A7Y9J3W1"/>
<dbReference type="SUPFAM" id="SSF51735">
    <property type="entry name" value="NAD(P)-binding Rossmann-fold domains"/>
    <property type="match status" value="1"/>
</dbReference>
<dbReference type="EC" id="1.1.1.169" evidence="3"/>
<dbReference type="InterPro" id="IPR013332">
    <property type="entry name" value="KPR_N"/>
</dbReference>
<dbReference type="RefSeq" id="WP_218890070.1">
    <property type="nucleotide sequence ID" value="NZ_BAABHP010000018.1"/>
</dbReference>
<dbReference type="SUPFAM" id="SSF48179">
    <property type="entry name" value="6-phosphogluconate dehydrogenase C-terminal domain-like"/>
    <property type="match status" value="1"/>
</dbReference>